<reference evidence="2" key="1">
    <citation type="journal article" date="2014" name="Genome Announc.">
        <title>Draft genome sequence of Colletotrichum sublineola, a destructive pathogen of cultivated sorghum.</title>
        <authorList>
            <person name="Baroncelli R."/>
            <person name="Sanz-Martin J.M."/>
            <person name="Rech G.E."/>
            <person name="Sukno S.A."/>
            <person name="Thon M.R."/>
        </authorList>
    </citation>
    <scope>NUCLEOTIDE SEQUENCE [LARGE SCALE GENOMIC DNA]</scope>
    <source>
        <strain evidence="2">TX430BB</strain>
    </source>
</reference>
<sequence>MGGCGASFGPVPGTLYMVSGTARYQFAYSQTHPYGVLHVDGPDSPLAAQAMFNGLGAISLLPARLKHLSFKSCVERADRARQVLEAMTVRWTASWNTAAPCRPVRRQAPSTAIRRASNLASPANRDWLAPITDNLRKLRLERQGEVAQRNTVDH</sequence>
<dbReference type="AlphaFoldDB" id="A0A066WX70"/>
<protein>
    <submittedName>
        <fullName evidence="1">Uncharacterized protein</fullName>
    </submittedName>
</protein>
<comment type="caution">
    <text evidence="1">The sequence shown here is derived from an EMBL/GenBank/DDBJ whole genome shotgun (WGS) entry which is preliminary data.</text>
</comment>
<dbReference type="HOGENOM" id="CLU_1704128_0_0_1"/>
<gene>
    <name evidence="1" type="ORF">CSUB01_10709</name>
</gene>
<name>A0A066WX70_COLSU</name>
<keyword evidence="2" id="KW-1185">Reference proteome</keyword>
<accession>A0A066WX70</accession>
<organism evidence="1 2">
    <name type="scientific">Colletotrichum sublineola</name>
    <name type="common">Sorghum anthracnose fungus</name>
    <dbReference type="NCBI Taxonomy" id="1173701"/>
    <lineage>
        <taxon>Eukaryota</taxon>
        <taxon>Fungi</taxon>
        <taxon>Dikarya</taxon>
        <taxon>Ascomycota</taxon>
        <taxon>Pezizomycotina</taxon>
        <taxon>Sordariomycetes</taxon>
        <taxon>Hypocreomycetidae</taxon>
        <taxon>Glomerellales</taxon>
        <taxon>Glomerellaceae</taxon>
        <taxon>Colletotrichum</taxon>
        <taxon>Colletotrichum graminicola species complex</taxon>
    </lineage>
</organism>
<dbReference type="Proteomes" id="UP000027238">
    <property type="component" value="Unassembled WGS sequence"/>
</dbReference>
<dbReference type="EMBL" id="JMSE01001559">
    <property type="protein sequence ID" value="KDN60019.1"/>
    <property type="molecule type" value="Genomic_DNA"/>
</dbReference>
<proteinExistence type="predicted"/>
<evidence type="ECO:0000313" key="2">
    <source>
        <dbReference type="Proteomes" id="UP000027238"/>
    </source>
</evidence>
<evidence type="ECO:0000313" key="1">
    <source>
        <dbReference type="EMBL" id="KDN60019.1"/>
    </source>
</evidence>